<dbReference type="InterPro" id="IPR023561">
    <property type="entry name" value="Carbonic_anhydrase_a-class"/>
</dbReference>
<comment type="similarity">
    <text evidence="2 8">Belongs to the alpha-carbonic anhydrase family.</text>
</comment>
<evidence type="ECO:0000256" key="7">
    <source>
        <dbReference type="ARBA" id="ARBA00048348"/>
    </source>
</evidence>
<dbReference type="EMBL" id="CAJNYV010002480">
    <property type="protein sequence ID" value="CAF3483003.1"/>
    <property type="molecule type" value="Genomic_DNA"/>
</dbReference>
<dbReference type="PANTHER" id="PTHR18952:SF265">
    <property type="entry name" value="CARBONIC ANHYDRASE"/>
    <property type="match status" value="1"/>
</dbReference>
<evidence type="ECO:0000256" key="5">
    <source>
        <dbReference type="ARBA" id="ARBA00022833"/>
    </source>
</evidence>
<reference evidence="10" key="1">
    <citation type="submission" date="2021-02" db="EMBL/GenBank/DDBJ databases">
        <authorList>
            <person name="Nowell W R."/>
        </authorList>
    </citation>
    <scope>NUCLEOTIDE SEQUENCE</scope>
</reference>
<evidence type="ECO:0000259" key="9">
    <source>
        <dbReference type="PROSITE" id="PS51144"/>
    </source>
</evidence>
<evidence type="ECO:0000313" key="12">
    <source>
        <dbReference type="EMBL" id="CAF4539736.1"/>
    </source>
</evidence>
<dbReference type="CDD" id="cd00326">
    <property type="entry name" value="alpha_CA"/>
    <property type="match status" value="1"/>
</dbReference>
<evidence type="ECO:0000256" key="2">
    <source>
        <dbReference type="ARBA" id="ARBA00010718"/>
    </source>
</evidence>
<dbReference type="PROSITE" id="PS51144">
    <property type="entry name" value="ALPHA_CA_2"/>
    <property type="match status" value="1"/>
</dbReference>
<accession>A0A818FYZ9</accession>
<comment type="caution">
    <text evidence="10">The sequence shown here is derived from an EMBL/GenBank/DDBJ whole genome shotgun (WGS) entry which is preliminary data.</text>
</comment>
<keyword evidence="5 8" id="KW-0862">Zinc</keyword>
<evidence type="ECO:0000256" key="3">
    <source>
        <dbReference type="ARBA" id="ARBA00012925"/>
    </source>
</evidence>
<evidence type="ECO:0000313" key="13">
    <source>
        <dbReference type="EMBL" id="CAF4569690.1"/>
    </source>
</evidence>
<comment type="cofactor">
    <cofactor evidence="8">
        <name>Zn(2+)</name>
        <dbReference type="ChEBI" id="CHEBI:29105"/>
    </cofactor>
</comment>
<organism evidence="10 14">
    <name type="scientific">Rotaria socialis</name>
    <dbReference type="NCBI Taxonomy" id="392032"/>
    <lineage>
        <taxon>Eukaryota</taxon>
        <taxon>Metazoa</taxon>
        <taxon>Spiralia</taxon>
        <taxon>Gnathifera</taxon>
        <taxon>Rotifera</taxon>
        <taxon>Eurotatoria</taxon>
        <taxon>Bdelloidea</taxon>
        <taxon>Philodinida</taxon>
        <taxon>Philodinidae</taxon>
        <taxon>Rotaria</taxon>
    </lineage>
</organism>
<comment type="function">
    <text evidence="1 8">Reversible hydration of carbon dioxide.</text>
</comment>
<dbReference type="EC" id="4.2.1.1" evidence="3 8"/>
<evidence type="ECO:0000256" key="1">
    <source>
        <dbReference type="ARBA" id="ARBA00002904"/>
    </source>
</evidence>
<dbReference type="Proteomes" id="UP000663862">
    <property type="component" value="Unassembled WGS sequence"/>
</dbReference>
<evidence type="ECO:0000313" key="10">
    <source>
        <dbReference type="EMBL" id="CAF3483003.1"/>
    </source>
</evidence>
<comment type="catalytic activity">
    <reaction evidence="7 8">
        <text>hydrogencarbonate + H(+) = CO2 + H2O</text>
        <dbReference type="Rhea" id="RHEA:10748"/>
        <dbReference type="ChEBI" id="CHEBI:15377"/>
        <dbReference type="ChEBI" id="CHEBI:15378"/>
        <dbReference type="ChEBI" id="CHEBI:16526"/>
        <dbReference type="ChEBI" id="CHEBI:17544"/>
        <dbReference type="EC" id="4.2.1.1"/>
    </reaction>
</comment>
<dbReference type="GO" id="GO:0004089">
    <property type="term" value="F:carbonate dehydratase activity"/>
    <property type="evidence" value="ECO:0007669"/>
    <property type="project" value="UniProtKB-UniRule"/>
</dbReference>
<dbReference type="EMBL" id="CAJOBQ010002607">
    <property type="protein sequence ID" value="CAF4569690.1"/>
    <property type="molecule type" value="Genomic_DNA"/>
</dbReference>
<dbReference type="PANTHER" id="PTHR18952">
    <property type="entry name" value="CARBONIC ANHYDRASE"/>
    <property type="match status" value="1"/>
</dbReference>
<evidence type="ECO:0000256" key="8">
    <source>
        <dbReference type="RuleBase" id="RU367011"/>
    </source>
</evidence>
<dbReference type="Proteomes" id="UP000663865">
    <property type="component" value="Unassembled WGS sequence"/>
</dbReference>
<proteinExistence type="inferred from homology"/>
<dbReference type="Gene3D" id="3.10.200.10">
    <property type="entry name" value="Alpha carbonic anhydrase"/>
    <property type="match status" value="1"/>
</dbReference>
<evidence type="ECO:0000256" key="4">
    <source>
        <dbReference type="ARBA" id="ARBA00022723"/>
    </source>
</evidence>
<evidence type="ECO:0000313" key="14">
    <source>
        <dbReference type="Proteomes" id="UP000663865"/>
    </source>
</evidence>
<dbReference type="InterPro" id="IPR018338">
    <property type="entry name" value="Carbonic_anhydrase_a-class_CS"/>
</dbReference>
<gene>
    <name evidence="11" type="ORF">FME351_LOCUS32262</name>
    <name evidence="10" type="ORF">KIK155_LOCUS14628</name>
    <name evidence="12" type="ORF">TOA249_LOCUS6391</name>
    <name evidence="13" type="ORF">TSG867_LOCUS25873</name>
</gene>
<dbReference type="Pfam" id="PF00194">
    <property type="entry name" value="Carb_anhydrase"/>
    <property type="match status" value="1"/>
</dbReference>
<dbReference type="EMBL" id="CAJOBS010000269">
    <property type="protein sequence ID" value="CAF4539736.1"/>
    <property type="molecule type" value="Genomic_DNA"/>
</dbReference>
<dbReference type="SMART" id="SM01057">
    <property type="entry name" value="Carb_anhydrase"/>
    <property type="match status" value="1"/>
</dbReference>
<evidence type="ECO:0000313" key="11">
    <source>
        <dbReference type="EMBL" id="CAF3776545.1"/>
    </source>
</evidence>
<protein>
    <recommendedName>
        <fullName evidence="3 8">Carbonic anhydrase</fullName>
        <ecNumber evidence="3 8">4.2.1.1</ecNumber>
    </recommendedName>
</protein>
<keyword evidence="4 8" id="KW-0479">Metal-binding</keyword>
<dbReference type="PROSITE" id="PS00162">
    <property type="entry name" value="ALPHA_CA_1"/>
    <property type="match status" value="1"/>
</dbReference>
<name>A0A818FYZ9_9BILA</name>
<dbReference type="AlphaFoldDB" id="A0A818FYZ9"/>
<dbReference type="GO" id="GO:0008270">
    <property type="term" value="F:zinc ion binding"/>
    <property type="evidence" value="ECO:0007669"/>
    <property type="project" value="UniProtKB-UniRule"/>
</dbReference>
<dbReference type="GO" id="GO:0005886">
    <property type="term" value="C:plasma membrane"/>
    <property type="evidence" value="ECO:0007669"/>
    <property type="project" value="TreeGrafter"/>
</dbReference>
<dbReference type="Proteomes" id="UP000663838">
    <property type="component" value="Unassembled WGS sequence"/>
</dbReference>
<sequence>MSCAAASDDYWSYDNPNTWHEKFPAAGGRFQSPINIKLNETVRQHYPPFVFSSHYKDKLLFTMKNTGHQVAVTLAKINTVDQPDLWFTGGGLNGKFHFINFHLHWGSNDRHGSEHEIDGREFPSEAHFVHKNFENNQVAVFAFFFDIAGPLHEENVEWQHYADGATHLKNIGDTFNRLFDLSHLMQIEGRQFFRYTGSLTTPPCTEGIIWTIFPNIIPIAEISLNLLRNNVMRKVYRPVQPIHDRIIYRNYED</sequence>
<feature type="domain" description="Alpha-carbonic anhydrase" evidence="9">
    <location>
        <begin position="9"/>
        <end position="251"/>
    </location>
</feature>
<evidence type="ECO:0000256" key="6">
    <source>
        <dbReference type="ARBA" id="ARBA00023239"/>
    </source>
</evidence>
<dbReference type="EMBL" id="CAJNYU010004617">
    <property type="protein sequence ID" value="CAF3776545.1"/>
    <property type="molecule type" value="Genomic_DNA"/>
</dbReference>
<dbReference type="SUPFAM" id="SSF51069">
    <property type="entry name" value="Carbonic anhydrase"/>
    <property type="match status" value="1"/>
</dbReference>
<keyword evidence="6 8" id="KW-0456">Lyase</keyword>
<dbReference type="InterPro" id="IPR001148">
    <property type="entry name" value="CA_dom"/>
</dbReference>
<dbReference type="InterPro" id="IPR036398">
    <property type="entry name" value="CA_dom_sf"/>
</dbReference>
<dbReference type="Proteomes" id="UP000663869">
    <property type="component" value="Unassembled WGS sequence"/>
</dbReference>